<dbReference type="EMBL" id="CM001199">
    <property type="protein sequence ID" value="EGP88341.1"/>
    <property type="molecule type" value="Genomic_DNA"/>
</dbReference>
<keyword evidence="3" id="KW-1185">Reference proteome</keyword>
<dbReference type="AlphaFoldDB" id="F9X938"/>
<reference evidence="2 3" key="1">
    <citation type="journal article" date="2011" name="PLoS Genet.">
        <title>Finished genome of the fungal wheat pathogen Mycosphaerella graminicola reveals dispensome structure, chromosome plasticity, and stealth pathogenesis.</title>
        <authorList>
            <person name="Goodwin S.B."/>
            <person name="Ben M'barek S."/>
            <person name="Dhillon B."/>
            <person name="Wittenberg A.H.J."/>
            <person name="Crane C.F."/>
            <person name="Hane J.K."/>
            <person name="Foster A.J."/>
            <person name="Van der Lee T.A.J."/>
            <person name="Grimwood J."/>
            <person name="Aerts A."/>
            <person name="Antoniw J."/>
            <person name="Bailey A."/>
            <person name="Bluhm B."/>
            <person name="Bowler J."/>
            <person name="Bristow J."/>
            <person name="van der Burgt A."/>
            <person name="Canto-Canche B."/>
            <person name="Churchill A.C.L."/>
            <person name="Conde-Ferraez L."/>
            <person name="Cools H.J."/>
            <person name="Coutinho P.M."/>
            <person name="Csukai M."/>
            <person name="Dehal P."/>
            <person name="De Wit P."/>
            <person name="Donzelli B."/>
            <person name="van de Geest H.C."/>
            <person name="van Ham R.C.H.J."/>
            <person name="Hammond-Kosack K.E."/>
            <person name="Henrissat B."/>
            <person name="Kilian A."/>
            <person name="Kobayashi A.K."/>
            <person name="Koopmann E."/>
            <person name="Kourmpetis Y."/>
            <person name="Kuzniar A."/>
            <person name="Lindquist E."/>
            <person name="Lombard V."/>
            <person name="Maliepaard C."/>
            <person name="Martins N."/>
            <person name="Mehrabi R."/>
            <person name="Nap J.P.H."/>
            <person name="Ponomarenko A."/>
            <person name="Rudd J.J."/>
            <person name="Salamov A."/>
            <person name="Schmutz J."/>
            <person name="Schouten H.J."/>
            <person name="Shapiro H."/>
            <person name="Stergiopoulos I."/>
            <person name="Torriani S.F.F."/>
            <person name="Tu H."/>
            <person name="de Vries R.P."/>
            <person name="Waalwijk C."/>
            <person name="Ware S.B."/>
            <person name="Wiebenga A."/>
            <person name="Zwiers L.-H."/>
            <person name="Oliver R.P."/>
            <person name="Grigoriev I.V."/>
            <person name="Kema G.H.J."/>
        </authorList>
    </citation>
    <scope>NUCLEOTIDE SEQUENCE [LARGE SCALE GENOMIC DNA]</scope>
    <source>
        <strain evidence="3">CBS 115943 / IPO323</strain>
    </source>
</reference>
<dbReference type="Proteomes" id="UP000008062">
    <property type="component" value="Chromosome 4"/>
</dbReference>
<feature type="compositionally biased region" description="Basic and acidic residues" evidence="1">
    <location>
        <begin position="1"/>
        <end position="28"/>
    </location>
</feature>
<name>F9X938_ZYMTI</name>
<dbReference type="GeneID" id="13399263"/>
<proteinExistence type="predicted"/>
<evidence type="ECO:0000313" key="2">
    <source>
        <dbReference type="EMBL" id="EGP88341.1"/>
    </source>
</evidence>
<evidence type="ECO:0000256" key="1">
    <source>
        <dbReference type="SAM" id="MobiDB-lite"/>
    </source>
</evidence>
<dbReference type="RefSeq" id="XP_003853365.1">
    <property type="nucleotide sequence ID" value="XM_003853317.1"/>
</dbReference>
<dbReference type="HOGENOM" id="CLU_953798_0_0_1"/>
<evidence type="ECO:0000313" key="3">
    <source>
        <dbReference type="Proteomes" id="UP000008062"/>
    </source>
</evidence>
<feature type="region of interest" description="Disordered" evidence="1">
    <location>
        <begin position="1"/>
        <end position="34"/>
    </location>
</feature>
<dbReference type="OrthoDB" id="3920481at2759"/>
<organism evidence="2 3">
    <name type="scientific">Zymoseptoria tritici (strain CBS 115943 / IPO323)</name>
    <name type="common">Speckled leaf blotch fungus</name>
    <name type="synonym">Septoria tritici</name>
    <dbReference type="NCBI Taxonomy" id="336722"/>
    <lineage>
        <taxon>Eukaryota</taxon>
        <taxon>Fungi</taxon>
        <taxon>Dikarya</taxon>
        <taxon>Ascomycota</taxon>
        <taxon>Pezizomycotina</taxon>
        <taxon>Dothideomycetes</taxon>
        <taxon>Dothideomycetidae</taxon>
        <taxon>Mycosphaerellales</taxon>
        <taxon>Mycosphaerellaceae</taxon>
        <taxon>Zymoseptoria</taxon>
    </lineage>
</organism>
<dbReference type="KEGG" id="ztr:MYCGRDRAFT_92656"/>
<sequence length="292" mass="31801">MKRLSEVRAGDDKTGLGSDQEHPTRRSAPDNLPIVKIPKAGARPNLLKRAIPGVKVWDILSELVDAQRIKGRSASTTQTVRYSSCLITRMPERQSDGAAKCACDQSLVWSRWAAGIRLPGNLQRGPILLADVDCLPDYFSITPRANNTADVLSVDINTEHLPADSPYYSPAPSVQVHSLLAPRPSITPTSTMASTGSFMQMQTSASHTPSRPQHIQNVLHVTSDDSTSSDSSSSSSANSALYSSPEFARCSRCHRASSIDWKTGQDKNMMRYGLNLWYCNRCASIVGMIPKG</sequence>
<accession>F9X938</accession>
<dbReference type="eggNOG" id="ENOG502SVSH">
    <property type="taxonomic scope" value="Eukaryota"/>
</dbReference>
<protein>
    <submittedName>
        <fullName evidence="2">Uncharacterized protein</fullName>
    </submittedName>
</protein>
<dbReference type="InParanoid" id="F9X938"/>
<gene>
    <name evidence="2" type="ORF">MYCGRDRAFT_92656</name>
</gene>